<reference evidence="1 2" key="1">
    <citation type="submission" date="2023-06" db="EMBL/GenBank/DDBJ databases">
        <title>Draft genome sequence of Novosphingobium sp. strain IK01.</title>
        <authorList>
            <person name="Hatamoto M."/>
            <person name="Ikarashi T."/>
            <person name="Yamaguchi T."/>
        </authorList>
    </citation>
    <scope>NUCLEOTIDE SEQUENCE [LARGE SCALE GENOMIC DNA]</scope>
    <source>
        <strain evidence="1 2">IK01</strain>
    </source>
</reference>
<dbReference type="InterPro" id="IPR025459">
    <property type="entry name" value="DUF4279"/>
</dbReference>
<accession>A0ABQ6P7M0</accession>
<dbReference type="Proteomes" id="UP001187221">
    <property type="component" value="Unassembled WGS sequence"/>
</dbReference>
<keyword evidence="2" id="KW-1185">Reference proteome</keyword>
<dbReference type="Pfam" id="PF14106">
    <property type="entry name" value="DUF4279"/>
    <property type="match status" value="1"/>
</dbReference>
<organism evidence="1 2">
    <name type="scientific">Novosphingobium pituita</name>
    <dbReference type="NCBI Taxonomy" id="3056842"/>
    <lineage>
        <taxon>Bacteria</taxon>
        <taxon>Pseudomonadati</taxon>
        <taxon>Pseudomonadota</taxon>
        <taxon>Alphaproteobacteria</taxon>
        <taxon>Sphingomonadales</taxon>
        <taxon>Sphingomonadaceae</taxon>
        <taxon>Novosphingobium</taxon>
    </lineage>
</organism>
<dbReference type="RefSeq" id="WP_317973945.1">
    <property type="nucleotide sequence ID" value="NZ_BTFW01000001.1"/>
</dbReference>
<evidence type="ECO:0008006" key="3">
    <source>
        <dbReference type="Google" id="ProtNLM"/>
    </source>
</evidence>
<comment type="caution">
    <text evidence="1">The sequence shown here is derived from an EMBL/GenBank/DDBJ whole genome shotgun (WGS) entry which is preliminary data.</text>
</comment>
<proteinExistence type="predicted"/>
<evidence type="ECO:0000313" key="1">
    <source>
        <dbReference type="EMBL" id="GMM60131.1"/>
    </source>
</evidence>
<protein>
    <recommendedName>
        <fullName evidence="3">DUF4279 domain-containing protein</fullName>
    </recommendedName>
</protein>
<sequence>MPPIHDANLTLRFFGDDLDPEYLTERLGCPPDDFSVKGDTATSESGATSVSATGRWLLRASDLYANDIEMQIAELLDTVTDDLTVWHDVTTRYQADMVVGLFMQAGNESFTLSPGAVGALAVRGLALHFDIYDHGITG</sequence>
<name>A0ABQ6P7M0_9SPHN</name>
<dbReference type="EMBL" id="BTFW01000001">
    <property type="protein sequence ID" value="GMM60131.1"/>
    <property type="molecule type" value="Genomic_DNA"/>
</dbReference>
<evidence type="ECO:0000313" key="2">
    <source>
        <dbReference type="Proteomes" id="UP001187221"/>
    </source>
</evidence>
<gene>
    <name evidence="1" type="ORF">NUTIK01_09080</name>
</gene>